<keyword evidence="2" id="KW-1185">Reference proteome</keyword>
<sequence>MNCVGSRKRSSVPCMDVEIIESLSIADDDDDEEFQRPLAKNPFNNNNNNVNNGNNHNIATPTVVSPAASSVHELLECPVCTNSMYPPIHQIQPGYGLDCPDPGHGCRRIRLYLDRPGRILGVSGPDTHNMCIQCCFLLYRYLREE</sequence>
<dbReference type="AlphaFoldDB" id="A0AA38GYW3"/>
<feature type="non-terminal residue" evidence="1">
    <location>
        <position position="145"/>
    </location>
</feature>
<protein>
    <submittedName>
        <fullName evidence="1">Uncharacterized protein</fullName>
    </submittedName>
</protein>
<name>A0AA38GYW3_TAXCH</name>
<evidence type="ECO:0000313" key="2">
    <source>
        <dbReference type="Proteomes" id="UP000824469"/>
    </source>
</evidence>
<dbReference type="Proteomes" id="UP000824469">
    <property type="component" value="Unassembled WGS sequence"/>
</dbReference>
<organism evidence="1 2">
    <name type="scientific">Taxus chinensis</name>
    <name type="common">Chinese yew</name>
    <name type="synonym">Taxus wallichiana var. chinensis</name>
    <dbReference type="NCBI Taxonomy" id="29808"/>
    <lineage>
        <taxon>Eukaryota</taxon>
        <taxon>Viridiplantae</taxon>
        <taxon>Streptophyta</taxon>
        <taxon>Embryophyta</taxon>
        <taxon>Tracheophyta</taxon>
        <taxon>Spermatophyta</taxon>
        <taxon>Pinopsida</taxon>
        <taxon>Pinidae</taxon>
        <taxon>Conifers II</taxon>
        <taxon>Cupressales</taxon>
        <taxon>Taxaceae</taxon>
        <taxon>Taxus</taxon>
    </lineage>
</organism>
<dbReference type="OMA" id="PPEKNSI"/>
<reference evidence="1 2" key="1">
    <citation type="journal article" date="2021" name="Nat. Plants">
        <title>The Taxus genome provides insights into paclitaxel biosynthesis.</title>
        <authorList>
            <person name="Xiong X."/>
            <person name="Gou J."/>
            <person name="Liao Q."/>
            <person name="Li Y."/>
            <person name="Zhou Q."/>
            <person name="Bi G."/>
            <person name="Li C."/>
            <person name="Du R."/>
            <person name="Wang X."/>
            <person name="Sun T."/>
            <person name="Guo L."/>
            <person name="Liang H."/>
            <person name="Lu P."/>
            <person name="Wu Y."/>
            <person name="Zhang Z."/>
            <person name="Ro D.K."/>
            <person name="Shang Y."/>
            <person name="Huang S."/>
            <person name="Yan J."/>
        </authorList>
    </citation>
    <scope>NUCLEOTIDE SEQUENCE [LARGE SCALE GENOMIC DNA]</scope>
    <source>
        <strain evidence="1">Ta-2019</strain>
    </source>
</reference>
<proteinExistence type="predicted"/>
<comment type="caution">
    <text evidence="1">The sequence shown here is derived from an EMBL/GenBank/DDBJ whole genome shotgun (WGS) entry which is preliminary data.</text>
</comment>
<accession>A0AA38GYW3</accession>
<dbReference type="EMBL" id="JAHRHJ020000001">
    <property type="protein sequence ID" value="KAH9331619.1"/>
    <property type="molecule type" value="Genomic_DNA"/>
</dbReference>
<evidence type="ECO:0000313" key="1">
    <source>
        <dbReference type="EMBL" id="KAH9331619.1"/>
    </source>
</evidence>
<gene>
    <name evidence="1" type="ORF">KI387_003727</name>
</gene>